<dbReference type="Pfam" id="PF00107">
    <property type="entry name" value="ADH_zinc_N"/>
    <property type="match status" value="1"/>
</dbReference>
<dbReference type="Proteomes" id="UP001216390">
    <property type="component" value="Chromosome"/>
</dbReference>
<gene>
    <name evidence="3" type="ORF">PO878_10865</name>
</gene>
<evidence type="ECO:0000256" key="1">
    <source>
        <dbReference type="ARBA" id="ARBA00022857"/>
    </source>
</evidence>
<protein>
    <submittedName>
        <fullName evidence="3">Zinc-binding dehydrogenase</fullName>
    </submittedName>
</protein>
<dbReference type="SUPFAM" id="SSF50129">
    <property type="entry name" value="GroES-like"/>
    <property type="match status" value="1"/>
</dbReference>
<name>A0AAE9Y352_9ACTN</name>
<dbReference type="InterPro" id="IPR036291">
    <property type="entry name" value="NAD(P)-bd_dom_sf"/>
</dbReference>
<reference evidence="3" key="1">
    <citation type="submission" date="2023-01" db="EMBL/GenBank/DDBJ databases">
        <title>The diversity of Class Acidimicrobiia in South China Sea sediment environments and the proposal of Iamia marina sp. nov., a novel species of the genus Iamia.</title>
        <authorList>
            <person name="He Y."/>
            <person name="Tian X."/>
        </authorList>
    </citation>
    <scope>NUCLEOTIDE SEQUENCE</scope>
    <source>
        <strain evidence="3">DSM 19957</strain>
    </source>
</reference>
<dbReference type="Gene3D" id="3.40.50.720">
    <property type="entry name" value="NAD(P)-binding Rossmann-like Domain"/>
    <property type="match status" value="1"/>
</dbReference>
<dbReference type="KEGG" id="ima:PO878_10865"/>
<dbReference type="PANTHER" id="PTHR44154:SF1">
    <property type="entry name" value="QUINONE OXIDOREDUCTASE"/>
    <property type="match status" value="1"/>
</dbReference>
<dbReference type="InterPro" id="IPR020843">
    <property type="entry name" value="ER"/>
</dbReference>
<keyword evidence="1" id="KW-0521">NADP</keyword>
<feature type="domain" description="Enoyl reductase (ER)" evidence="2">
    <location>
        <begin position="11"/>
        <end position="326"/>
    </location>
</feature>
<accession>A0AAE9Y352</accession>
<dbReference type="EMBL" id="CP116942">
    <property type="protein sequence ID" value="WCO64999.1"/>
    <property type="molecule type" value="Genomic_DNA"/>
</dbReference>
<sequence>MDAWLLDEAPGEYRWGTVPDPEPGPGEVRVRVVASALNHMDHWLTVGRPKPPAFPHVPGCDVAGVVDGCGDGVAAWADGDEVVVNPTVTSVEALARFGVDAPAAPGMRLVGENRWGGHATHLVVPARNLVARPAGRTWAECAAYPVAASTAWRMLRRARLRAGETLLVVGIGGGVSNALLALGRAAGARVVVTSRDPEKREAALALGAAEALDSAAERWDVEADVVAESVGAATWERSLRALVPAGRLVVCGATSGGTVELALPRLWFKQLEVIGSTMASYEEFAEVTRLVADGLPVAVDSAHPLDAYPEALARLRSGAIQGKVVLTH</sequence>
<dbReference type="InterPro" id="IPR051603">
    <property type="entry name" value="Zinc-ADH_QOR/CCCR"/>
</dbReference>
<dbReference type="AlphaFoldDB" id="A0AAE9Y352"/>
<evidence type="ECO:0000313" key="4">
    <source>
        <dbReference type="Proteomes" id="UP001216390"/>
    </source>
</evidence>
<dbReference type="SMART" id="SM00829">
    <property type="entry name" value="PKS_ER"/>
    <property type="match status" value="1"/>
</dbReference>
<dbReference type="InterPro" id="IPR013149">
    <property type="entry name" value="ADH-like_C"/>
</dbReference>
<dbReference type="InterPro" id="IPR011032">
    <property type="entry name" value="GroES-like_sf"/>
</dbReference>
<keyword evidence="4" id="KW-1185">Reference proteome</keyword>
<organism evidence="3 4">
    <name type="scientific">Iamia majanohamensis</name>
    <dbReference type="NCBI Taxonomy" id="467976"/>
    <lineage>
        <taxon>Bacteria</taxon>
        <taxon>Bacillati</taxon>
        <taxon>Actinomycetota</taxon>
        <taxon>Acidimicrobiia</taxon>
        <taxon>Acidimicrobiales</taxon>
        <taxon>Iamiaceae</taxon>
        <taxon>Iamia</taxon>
    </lineage>
</organism>
<evidence type="ECO:0000313" key="3">
    <source>
        <dbReference type="EMBL" id="WCO64999.1"/>
    </source>
</evidence>
<dbReference type="RefSeq" id="WP_272734524.1">
    <property type="nucleotide sequence ID" value="NZ_CP116942.1"/>
</dbReference>
<dbReference type="Gene3D" id="3.90.180.10">
    <property type="entry name" value="Medium-chain alcohol dehydrogenases, catalytic domain"/>
    <property type="match status" value="1"/>
</dbReference>
<dbReference type="InterPro" id="IPR013154">
    <property type="entry name" value="ADH-like_N"/>
</dbReference>
<dbReference type="PANTHER" id="PTHR44154">
    <property type="entry name" value="QUINONE OXIDOREDUCTASE"/>
    <property type="match status" value="1"/>
</dbReference>
<evidence type="ECO:0000259" key="2">
    <source>
        <dbReference type="SMART" id="SM00829"/>
    </source>
</evidence>
<dbReference type="GO" id="GO:0016491">
    <property type="term" value="F:oxidoreductase activity"/>
    <property type="evidence" value="ECO:0007669"/>
    <property type="project" value="InterPro"/>
</dbReference>
<proteinExistence type="predicted"/>
<dbReference type="SUPFAM" id="SSF51735">
    <property type="entry name" value="NAD(P)-binding Rossmann-fold domains"/>
    <property type="match status" value="1"/>
</dbReference>
<dbReference type="Pfam" id="PF08240">
    <property type="entry name" value="ADH_N"/>
    <property type="match status" value="1"/>
</dbReference>